<name>A0A0F9JYP8_9ZZZZ</name>
<organism evidence="1">
    <name type="scientific">marine sediment metagenome</name>
    <dbReference type="NCBI Taxonomy" id="412755"/>
    <lineage>
        <taxon>unclassified sequences</taxon>
        <taxon>metagenomes</taxon>
        <taxon>ecological metagenomes</taxon>
    </lineage>
</organism>
<reference evidence="1" key="1">
    <citation type="journal article" date="2015" name="Nature">
        <title>Complex archaea that bridge the gap between prokaryotes and eukaryotes.</title>
        <authorList>
            <person name="Spang A."/>
            <person name="Saw J.H."/>
            <person name="Jorgensen S.L."/>
            <person name="Zaremba-Niedzwiedzka K."/>
            <person name="Martijn J."/>
            <person name="Lind A.E."/>
            <person name="van Eijk R."/>
            <person name="Schleper C."/>
            <person name="Guy L."/>
            <person name="Ettema T.J."/>
        </authorList>
    </citation>
    <scope>NUCLEOTIDE SEQUENCE</scope>
</reference>
<comment type="caution">
    <text evidence="1">The sequence shown here is derived from an EMBL/GenBank/DDBJ whole genome shotgun (WGS) entry which is preliminary data.</text>
</comment>
<evidence type="ECO:0000313" key="1">
    <source>
        <dbReference type="EMBL" id="KKM04028.1"/>
    </source>
</evidence>
<dbReference type="EMBL" id="LAZR01016549">
    <property type="protein sequence ID" value="KKM04028.1"/>
    <property type="molecule type" value="Genomic_DNA"/>
</dbReference>
<dbReference type="AlphaFoldDB" id="A0A0F9JYP8"/>
<protein>
    <submittedName>
        <fullName evidence="1">Uncharacterized protein</fullName>
    </submittedName>
</protein>
<gene>
    <name evidence="1" type="ORF">LCGC14_1768320</name>
</gene>
<sequence length="82" mass="9199">MGLFYKKKEYWAKVERLDLAMELKKMLVLNNNLICEQVILARALSAHSVCSLFIMSYWHLTVAGPETSAYSCPGIRGGFGAN</sequence>
<accession>A0A0F9JYP8</accession>
<proteinExistence type="predicted"/>